<feature type="transmembrane region" description="Helical" evidence="6">
    <location>
        <begin position="318"/>
        <end position="340"/>
    </location>
</feature>
<feature type="transmembrane region" description="Helical" evidence="6">
    <location>
        <begin position="280"/>
        <end position="298"/>
    </location>
</feature>
<dbReference type="RefSeq" id="WP_347437569.1">
    <property type="nucleotide sequence ID" value="NZ_CP089291.1"/>
</dbReference>
<dbReference type="NCBIfam" id="TIGR02872">
    <property type="entry name" value="spore_ytvI"/>
    <property type="match status" value="1"/>
</dbReference>
<feature type="transmembrane region" description="Helical" evidence="6">
    <location>
        <begin position="36"/>
        <end position="56"/>
    </location>
</feature>
<feature type="transmembrane region" description="Helical" evidence="6">
    <location>
        <begin position="12"/>
        <end position="30"/>
    </location>
</feature>
<dbReference type="PANTHER" id="PTHR21716:SF68">
    <property type="entry name" value="TRANSPORT PROTEIN YTVI-RELATED"/>
    <property type="match status" value="1"/>
</dbReference>
<keyword evidence="8" id="KW-1185">Reference proteome</keyword>
<comment type="subcellular location">
    <subcellularLocation>
        <location evidence="1">Membrane</location>
        <topology evidence="1">Multi-pass membrane protein</topology>
    </subcellularLocation>
</comment>
<feature type="transmembrane region" description="Helical" evidence="6">
    <location>
        <begin position="221"/>
        <end position="242"/>
    </location>
</feature>
<keyword evidence="3 6" id="KW-0812">Transmembrane</keyword>
<evidence type="ECO:0000256" key="3">
    <source>
        <dbReference type="ARBA" id="ARBA00022692"/>
    </source>
</evidence>
<feature type="transmembrane region" description="Helical" evidence="6">
    <location>
        <begin position="248"/>
        <end position="273"/>
    </location>
</feature>
<gene>
    <name evidence="7" type="primary">ytvI</name>
    <name evidence="7" type="ORF">LSG31_00885</name>
</gene>
<evidence type="ECO:0000313" key="7">
    <source>
        <dbReference type="EMBL" id="UOF90873.1"/>
    </source>
</evidence>
<dbReference type="Proteomes" id="UP000830167">
    <property type="component" value="Chromosome"/>
</dbReference>
<keyword evidence="4 6" id="KW-1133">Transmembrane helix</keyword>
<dbReference type="PANTHER" id="PTHR21716">
    <property type="entry name" value="TRANSMEMBRANE PROTEIN"/>
    <property type="match status" value="1"/>
</dbReference>
<accession>A0ABY4CNU8</accession>
<organism evidence="7 8">
    <name type="scientific">Fodinisporobacter ferrooxydans</name>
    <dbReference type="NCBI Taxonomy" id="2901836"/>
    <lineage>
        <taxon>Bacteria</taxon>
        <taxon>Bacillati</taxon>
        <taxon>Bacillota</taxon>
        <taxon>Bacilli</taxon>
        <taxon>Bacillales</taxon>
        <taxon>Alicyclobacillaceae</taxon>
        <taxon>Fodinisporobacter</taxon>
    </lineage>
</organism>
<protein>
    <submittedName>
        <fullName evidence="7">Sporulation integral membrane protein YtvI</fullName>
    </submittedName>
</protein>
<proteinExistence type="inferred from homology"/>
<evidence type="ECO:0000256" key="5">
    <source>
        <dbReference type="ARBA" id="ARBA00023136"/>
    </source>
</evidence>
<comment type="similarity">
    <text evidence="2">Belongs to the autoinducer-2 exporter (AI-2E) (TC 2.A.86) family.</text>
</comment>
<dbReference type="Pfam" id="PF01594">
    <property type="entry name" value="AI-2E_transport"/>
    <property type="match status" value="1"/>
</dbReference>
<evidence type="ECO:0000256" key="2">
    <source>
        <dbReference type="ARBA" id="ARBA00009773"/>
    </source>
</evidence>
<keyword evidence="5 6" id="KW-0472">Membrane</keyword>
<evidence type="ECO:0000313" key="8">
    <source>
        <dbReference type="Proteomes" id="UP000830167"/>
    </source>
</evidence>
<dbReference type="InterPro" id="IPR014227">
    <property type="entry name" value="YtvI-like"/>
</dbReference>
<dbReference type="InterPro" id="IPR002549">
    <property type="entry name" value="AI-2E-like"/>
</dbReference>
<dbReference type="EMBL" id="CP089291">
    <property type="protein sequence ID" value="UOF90873.1"/>
    <property type="molecule type" value="Genomic_DNA"/>
</dbReference>
<evidence type="ECO:0000256" key="6">
    <source>
        <dbReference type="SAM" id="Phobius"/>
    </source>
</evidence>
<feature type="transmembrane region" description="Helical" evidence="6">
    <location>
        <begin position="68"/>
        <end position="90"/>
    </location>
</feature>
<name>A0ABY4CNU8_9BACL</name>
<evidence type="ECO:0000256" key="1">
    <source>
        <dbReference type="ARBA" id="ARBA00004141"/>
    </source>
</evidence>
<reference evidence="7" key="1">
    <citation type="submission" date="2021-12" db="EMBL/GenBank/DDBJ databases">
        <title>Alicyclobacillaceae gen. nov., sp. nov., isolated from chalcocite enrichment system.</title>
        <authorList>
            <person name="Jiang Z."/>
        </authorList>
    </citation>
    <scope>NUCLEOTIDE SEQUENCE</scope>
    <source>
        <strain evidence="7">MYW30-H2</strain>
    </source>
</reference>
<sequence>MNPALRRYLRNVLEVIALLVFLAAFGWVFVKTLDYTMPFVLGLILALLLHPLTSFLEKRGATRTVSILTAMVTVIGLLIGSTTFLVAQIAQEANVLSGNIPAYFAVWGEWFQDQMDKGKLFYGSLPLNVKEKIQTTSSNMLVQLQHFATDFLQSIITGISGLPEKVVMIVMALIAAYFFLADREKLWKRIQAFSPPGWDKKLDLVVHDVNRSFVGLIRAQIILVIVTMILSIIGLLIMHVHYAILLGILLGVTGLVPIVGSGIMSVPWAVYAFVTGDIPLGIQLLILQGFISLVRHIIEPKILANSVGLDTLSTLIAMYIGMKAMGVLGLFLGPIVVIAIKSLIKARMFIDFIPVQSHSNSKIVTGNNTNDKHES</sequence>
<evidence type="ECO:0000256" key="4">
    <source>
        <dbReference type="ARBA" id="ARBA00022989"/>
    </source>
</evidence>
<feature type="transmembrane region" description="Helical" evidence="6">
    <location>
        <begin position="162"/>
        <end position="180"/>
    </location>
</feature>